<sequence>MKKIRLLVILIGLAPQFIFAESFHTIRWKGIPSASAYSVELKDPKGQVTNYKTKKPEVTLKMNKGVYQYRVGVLNKLSAVEKWSEWHDLEVKSLAAPVVDEDSSRVTTEGGKEKIYFTSENVYEGTKAFVIQNGKKIPAKVETTQDGKTSIVIVDRKLVDPTKDHKVVLTNAKYEPIEVLIPGELVEKKDTEGKLTLEKKEDQDFSPESGKSLWSMLWRQAVLPGWGHQYAGHEKTSYVYYGLLGGSLINLGVQESRLVRREGSFRTAEDISEGLRFATEPFQPAVLFYMDTRESRLEEQKQRVNQSLVGVGAVYSTALLHILYTGTKNSLGTRKLTFWEMLGRQILLPGWGHDAVGDHKTAYFYYSLMAASLSNLAYQNYLYRKESSSYRTEKDLSEGGFLLDPSSPFFLILMDTKTQKIEDREARVNRSLSAVGAIYATSILHIMLSAHLKRYIGGGETSFFFGIRPDDQVYSFRPLDWNQVRADIRLNFYF</sequence>
<dbReference type="AlphaFoldDB" id="A0A2P2DZA7"/>
<organism evidence="1 2">
    <name type="scientific">Leptospira ryugenii</name>
    <dbReference type="NCBI Taxonomy" id="1917863"/>
    <lineage>
        <taxon>Bacteria</taxon>
        <taxon>Pseudomonadati</taxon>
        <taxon>Spirochaetota</taxon>
        <taxon>Spirochaetia</taxon>
        <taxon>Leptospirales</taxon>
        <taxon>Leptospiraceae</taxon>
        <taxon>Leptospira</taxon>
    </lineage>
</organism>
<dbReference type="Proteomes" id="UP000245133">
    <property type="component" value="Unassembled WGS sequence"/>
</dbReference>
<name>A0A2P2DZA7_9LEPT</name>
<dbReference type="EMBL" id="BFBB01000003">
    <property type="protein sequence ID" value="GBF49962.1"/>
    <property type="molecule type" value="Genomic_DNA"/>
</dbReference>
<accession>A0A2P2DZA7</accession>
<comment type="caution">
    <text evidence="1">The sequence shown here is derived from an EMBL/GenBank/DDBJ whole genome shotgun (WGS) entry which is preliminary data.</text>
</comment>
<dbReference type="OrthoDB" id="340606at2"/>
<evidence type="ECO:0000313" key="1">
    <source>
        <dbReference type="EMBL" id="GBF49962.1"/>
    </source>
</evidence>
<protein>
    <recommendedName>
        <fullName evidence="3">DUF5683 domain-containing protein</fullName>
    </recommendedName>
</protein>
<keyword evidence="2" id="KW-1185">Reference proteome</keyword>
<evidence type="ECO:0008006" key="3">
    <source>
        <dbReference type="Google" id="ProtNLM"/>
    </source>
</evidence>
<gene>
    <name evidence="1" type="ORF">LPTSP4_14830</name>
</gene>
<evidence type="ECO:0000313" key="2">
    <source>
        <dbReference type="Proteomes" id="UP000245133"/>
    </source>
</evidence>
<reference evidence="1 2" key="1">
    <citation type="submission" date="2018-02" db="EMBL/GenBank/DDBJ databases">
        <title>Novel Leptospira species isolated from soil and water in Japan.</title>
        <authorList>
            <person name="Nakao R."/>
            <person name="Masuzawa T."/>
        </authorList>
    </citation>
    <scope>NUCLEOTIDE SEQUENCE [LARGE SCALE GENOMIC DNA]</scope>
    <source>
        <strain evidence="1 2">YH101</strain>
    </source>
</reference>
<dbReference type="RefSeq" id="WP_135355014.1">
    <property type="nucleotide sequence ID" value="NZ_BFBB01000003.1"/>
</dbReference>
<proteinExistence type="predicted"/>